<dbReference type="EMBL" id="CP041040">
    <property type="protein sequence ID" value="QDE33369.1"/>
    <property type="molecule type" value="Genomic_DNA"/>
</dbReference>
<proteinExistence type="predicted"/>
<accession>A0A4Y5YLP9</accession>
<evidence type="ECO:0000313" key="1">
    <source>
        <dbReference type="EMBL" id="QDE33369.1"/>
    </source>
</evidence>
<dbReference type="Proteomes" id="UP000316125">
    <property type="component" value="Chromosome"/>
</dbReference>
<dbReference type="RefSeq" id="WP_140035668.1">
    <property type="nucleotide sequence ID" value="NZ_CP041040.1"/>
</dbReference>
<gene>
    <name evidence="1" type="ORF">FIV50_00205</name>
</gene>
<evidence type="ECO:0000313" key="2">
    <source>
        <dbReference type="Proteomes" id="UP000316125"/>
    </source>
</evidence>
<dbReference type="OrthoDB" id="5077784at2"/>
<reference evidence="1 2" key="1">
    <citation type="submission" date="2019-06" db="EMBL/GenBank/DDBJ databases">
        <title>Complete genome of Microbacterium foliorum M2.</title>
        <authorList>
            <person name="Cao G."/>
        </authorList>
    </citation>
    <scope>NUCLEOTIDE SEQUENCE [LARGE SCALE GENOMIC DNA]</scope>
    <source>
        <strain evidence="1 2">M2</strain>
    </source>
</reference>
<name>A0A4Y5YLP9_9MICO</name>
<sequence length="118" mass="12877">MSHEHAPEYRSLPAPLLRLAQHEAVQRITTADLLATPPRVTESGRFVGRVDSGGLGSPRFFVGEYRDGRMPAALVLEYGVSSADQTGSARVWSLADHRGVSPDYRLVHDDSSRGYVTA</sequence>
<dbReference type="AlphaFoldDB" id="A0A4Y5YLP9"/>
<organism evidence="1 2">
    <name type="scientific">Microbacterium foliorum</name>
    <dbReference type="NCBI Taxonomy" id="104336"/>
    <lineage>
        <taxon>Bacteria</taxon>
        <taxon>Bacillati</taxon>
        <taxon>Actinomycetota</taxon>
        <taxon>Actinomycetes</taxon>
        <taxon>Micrococcales</taxon>
        <taxon>Microbacteriaceae</taxon>
        <taxon>Microbacterium</taxon>
    </lineage>
</organism>
<protein>
    <submittedName>
        <fullName evidence="1">Uncharacterized protein</fullName>
    </submittedName>
</protein>